<name>A0A0D8XY83_DICVI</name>
<sequence>MKPVMLRQFCDSWKGVEYKSQERNTLIKTYFTVRLEFQEMKLLLTFVVLMAFVLMTSGRKWGLPVLKKQFEGGVYSSSSDSNERWPKHRRPYGYGSAGYGSSHRSDGLPHGIKRPYGVYAVLFTYFNSDAIHKKHRSDADGEATLLLEVRFESKDGV</sequence>
<dbReference type="AlphaFoldDB" id="A0A0D8XY83"/>
<reference evidence="1 2" key="1">
    <citation type="submission" date="2013-11" db="EMBL/GenBank/DDBJ databases">
        <title>Draft genome of the bovine lungworm Dictyocaulus viviparus.</title>
        <authorList>
            <person name="Mitreva M."/>
        </authorList>
    </citation>
    <scope>NUCLEOTIDE SEQUENCE [LARGE SCALE GENOMIC DNA]</scope>
    <source>
        <strain evidence="1 2">HannoverDv2000</strain>
    </source>
</reference>
<accession>A0A0D8XY83</accession>
<dbReference type="Proteomes" id="UP000053766">
    <property type="component" value="Unassembled WGS sequence"/>
</dbReference>
<evidence type="ECO:0000313" key="1">
    <source>
        <dbReference type="EMBL" id="KJH49628.1"/>
    </source>
</evidence>
<protein>
    <submittedName>
        <fullName evidence="1">Uncharacterized protein</fullName>
    </submittedName>
</protein>
<keyword evidence="2" id="KW-1185">Reference proteome</keyword>
<evidence type="ECO:0000313" key="2">
    <source>
        <dbReference type="Proteomes" id="UP000053766"/>
    </source>
</evidence>
<dbReference type="EMBL" id="KN716228">
    <property type="protein sequence ID" value="KJH49628.1"/>
    <property type="molecule type" value="Genomic_DNA"/>
</dbReference>
<gene>
    <name evidence="1" type="ORF">DICVIV_04238</name>
</gene>
<reference evidence="2" key="2">
    <citation type="journal article" date="2016" name="Sci. Rep.">
        <title>Dictyocaulus viviparus genome, variome and transcriptome elucidate lungworm biology and support future intervention.</title>
        <authorList>
            <person name="McNulty S.N."/>
            <person name="Strube C."/>
            <person name="Rosa B.A."/>
            <person name="Martin J.C."/>
            <person name="Tyagi R."/>
            <person name="Choi Y.J."/>
            <person name="Wang Q."/>
            <person name="Hallsworth Pepin K."/>
            <person name="Zhang X."/>
            <person name="Ozersky P."/>
            <person name="Wilson R.K."/>
            <person name="Sternberg P.W."/>
            <person name="Gasser R.B."/>
            <person name="Mitreva M."/>
        </authorList>
    </citation>
    <scope>NUCLEOTIDE SEQUENCE [LARGE SCALE GENOMIC DNA]</scope>
    <source>
        <strain evidence="2">HannoverDv2000</strain>
    </source>
</reference>
<organism evidence="1 2">
    <name type="scientific">Dictyocaulus viviparus</name>
    <name type="common">Bovine lungworm</name>
    <dbReference type="NCBI Taxonomy" id="29172"/>
    <lineage>
        <taxon>Eukaryota</taxon>
        <taxon>Metazoa</taxon>
        <taxon>Ecdysozoa</taxon>
        <taxon>Nematoda</taxon>
        <taxon>Chromadorea</taxon>
        <taxon>Rhabditida</taxon>
        <taxon>Rhabditina</taxon>
        <taxon>Rhabditomorpha</taxon>
        <taxon>Strongyloidea</taxon>
        <taxon>Metastrongylidae</taxon>
        <taxon>Dictyocaulus</taxon>
    </lineage>
</organism>
<proteinExistence type="predicted"/>